<dbReference type="OrthoDB" id="8964771at2"/>
<accession>A0A1N6JE79</accession>
<dbReference type="InterPro" id="IPR001789">
    <property type="entry name" value="Sig_transdc_resp-reg_receiver"/>
</dbReference>
<dbReference type="EMBL" id="FSRU01000001">
    <property type="protein sequence ID" value="SIO42590.1"/>
    <property type="molecule type" value="Genomic_DNA"/>
</dbReference>
<evidence type="ECO:0000256" key="2">
    <source>
        <dbReference type="PROSITE-ProRule" id="PRU00169"/>
    </source>
</evidence>
<dbReference type="PANTHER" id="PTHR44591">
    <property type="entry name" value="STRESS RESPONSE REGULATOR PROTEIN 1"/>
    <property type="match status" value="1"/>
</dbReference>
<proteinExistence type="predicted"/>
<dbReference type="PROSITE" id="PS50110">
    <property type="entry name" value="RESPONSE_REGULATORY"/>
    <property type="match status" value="1"/>
</dbReference>
<dbReference type="InterPro" id="IPR050595">
    <property type="entry name" value="Bact_response_regulator"/>
</dbReference>
<dbReference type="RefSeq" id="WP_083640395.1">
    <property type="nucleotide sequence ID" value="NZ_FSRU01000001.1"/>
</dbReference>
<dbReference type="InterPro" id="IPR011006">
    <property type="entry name" value="CheY-like_superfamily"/>
</dbReference>
<feature type="modified residue" description="4-aspartylphosphate" evidence="2">
    <location>
        <position position="73"/>
    </location>
</feature>
<reference evidence="4 5" key="1">
    <citation type="submission" date="2016-11" db="EMBL/GenBank/DDBJ databases">
        <authorList>
            <person name="Jaros S."/>
            <person name="Januszkiewicz K."/>
            <person name="Wedrychowicz H."/>
        </authorList>
    </citation>
    <scope>NUCLEOTIDE SEQUENCE [LARGE SCALE GENOMIC DNA]</scope>
    <source>
        <strain evidence="4 5">GAS95</strain>
    </source>
</reference>
<dbReference type="SUPFAM" id="SSF52172">
    <property type="entry name" value="CheY-like"/>
    <property type="match status" value="1"/>
</dbReference>
<evidence type="ECO:0000259" key="3">
    <source>
        <dbReference type="PROSITE" id="PS50110"/>
    </source>
</evidence>
<evidence type="ECO:0000256" key="1">
    <source>
        <dbReference type="ARBA" id="ARBA00022553"/>
    </source>
</evidence>
<keyword evidence="1 2" id="KW-0597">Phosphoprotein</keyword>
<dbReference type="Gene3D" id="3.40.50.2300">
    <property type="match status" value="1"/>
</dbReference>
<sequence length="141" mass="15158">MDCTGLTPSLKTRGREGILQISPVVSIVDDDQAVRHALDSLIRSLGWQVRMYKSAEEFFSSGEAAHTACLISDVLMPGMSGIEMYEHLRAQGHNPPTIFITACPSAPLRAQVVSAGALVLLPKPYDTATLTHWLSVALGSP</sequence>
<dbReference type="AlphaFoldDB" id="A0A1N6JE79"/>
<dbReference type="Pfam" id="PF00072">
    <property type="entry name" value="Response_reg"/>
    <property type="match status" value="1"/>
</dbReference>
<dbReference type="SMART" id="SM00448">
    <property type="entry name" value="REC"/>
    <property type="match status" value="1"/>
</dbReference>
<evidence type="ECO:0000313" key="4">
    <source>
        <dbReference type="EMBL" id="SIO42590.1"/>
    </source>
</evidence>
<name>A0A1N6JE79_9BURK</name>
<gene>
    <name evidence="4" type="ORF">SAMN05444165_3075</name>
</gene>
<protein>
    <submittedName>
        <fullName evidence="4">Response regulator receiver protein</fullName>
    </submittedName>
</protein>
<dbReference type="Proteomes" id="UP000185151">
    <property type="component" value="Unassembled WGS sequence"/>
</dbReference>
<feature type="domain" description="Response regulatory" evidence="3">
    <location>
        <begin position="24"/>
        <end position="138"/>
    </location>
</feature>
<dbReference type="PANTHER" id="PTHR44591:SF25">
    <property type="entry name" value="CHEMOTAXIS TWO-COMPONENT RESPONSE REGULATOR"/>
    <property type="match status" value="1"/>
</dbReference>
<keyword evidence="5" id="KW-1185">Reference proteome</keyword>
<dbReference type="GO" id="GO:0000160">
    <property type="term" value="P:phosphorelay signal transduction system"/>
    <property type="evidence" value="ECO:0007669"/>
    <property type="project" value="InterPro"/>
</dbReference>
<evidence type="ECO:0000313" key="5">
    <source>
        <dbReference type="Proteomes" id="UP000185151"/>
    </source>
</evidence>
<organism evidence="4 5">
    <name type="scientific">Paraburkholderia phenazinium</name>
    <dbReference type="NCBI Taxonomy" id="60549"/>
    <lineage>
        <taxon>Bacteria</taxon>
        <taxon>Pseudomonadati</taxon>
        <taxon>Pseudomonadota</taxon>
        <taxon>Betaproteobacteria</taxon>
        <taxon>Burkholderiales</taxon>
        <taxon>Burkholderiaceae</taxon>
        <taxon>Paraburkholderia</taxon>
    </lineage>
</organism>